<comment type="caution">
    <text evidence="4">The sequence shown here is derived from an EMBL/GenBank/DDBJ whole genome shotgun (WGS) entry which is preliminary data.</text>
</comment>
<dbReference type="Gene3D" id="1.20.1260.20">
    <property type="entry name" value="PPE superfamily"/>
    <property type="match status" value="1"/>
</dbReference>
<feature type="domain" description="PPE" evidence="3">
    <location>
        <begin position="19"/>
        <end position="160"/>
    </location>
</feature>
<organism evidence="4 5">
    <name type="scientific">Pseudonocardia humida</name>
    <dbReference type="NCBI Taxonomy" id="2800819"/>
    <lineage>
        <taxon>Bacteria</taxon>
        <taxon>Bacillati</taxon>
        <taxon>Actinomycetota</taxon>
        <taxon>Actinomycetes</taxon>
        <taxon>Pseudonocardiales</taxon>
        <taxon>Pseudonocardiaceae</taxon>
        <taxon>Pseudonocardia</taxon>
    </lineage>
</organism>
<feature type="region of interest" description="Disordered" evidence="2">
    <location>
        <begin position="240"/>
        <end position="343"/>
    </location>
</feature>
<comment type="similarity">
    <text evidence="1">Belongs to the mycobacterial PPE family.</text>
</comment>
<dbReference type="EMBL" id="JAGSOV010000090">
    <property type="protein sequence ID" value="MCO1660729.1"/>
    <property type="molecule type" value="Genomic_DNA"/>
</dbReference>
<sequence>MDDIRWNGLTHQEIYDQVWAGPGHLASVDAQGMWVSVQQELAEVDLSLQAETRNLGEGWAGTTAAEAAQNLELLGSWVRQAVRSASITGAALDTQAEHVATMRNTMPAPPAPVSVWDPESFTGGNPFGPISLVGDWQAEEVRRAELANQAVQVMETYTSNSARNKPHIHPFATPITVTAGSTDGGGIFSRVFSGVAEAARNAAAVIAANAAQVPGGPVPGSVAGGAGAGAAGGFPVPVAPGPAGPGGGPGGRVPGGPIAPLPGTPVGVPVPGTAPGPSGRTTPGPGGPGRPGGGLPPGDPIIRGPGGAPNGGIPGRVPGGVPGGGPAGVPAGVPGGLPGGGRVPGVPIPGVPIPGGAFPGAVPGGSAPGGLPGGAAPGGVPGGTGPGGLPGGTGAGGAPGTGGTGAGAGGQAPGTTGRSPGAGYIPGAGFGAGAGAQNREHRRPSYLVDDTDAFGDDRWFTPAVITPFDVLPRR</sequence>
<feature type="compositionally biased region" description="Gly residues" evidence="2">
    <location>
        <begin position="424"/>
        <end position="434"/>
    </location>
</feature>
<evidence type="ECO:0000256" key="2">
    <source>
        <dbReference type="SAM" id="MobiDB-lite"/>
    </source>
</evidence>
<accession>A0ABT1ACD9</accession>
<gene>
    <name evidence="4" type="ORF">KDL28_37335</name>
</gene>
<protein>
    <submittedName>
        <fullName evidence="4">PPE domain-containing protein</fullName>
    </submittedName>
</protein>
<dbReference type="InterPro" id="IPR000030">
    <property type="entry name" value="PPE_dom"/>
</dbReference>
<evidence type="ECO:0000313" key="5">
    <source>
        <dbReference type="Proteomes" id="UP001165283"/>
    </source>
</evidence>
<feature type="compositionally biased region" description="Gly residues" evidence="2">
    <location>
        <begin position="287"/>
        <end position="296"/>
    </location>
</feature>
<dbReference type="InterPro" id="IPR038332">
    <property type="entry name" value="PPE_sf"/>
</dbReference>
<evidence type="ECO:0000259" key="3">
    <source>
        <dbReference type="Pfam" id="PF00823"/>
    </source>
</evidence>
<feature type="region of interest" description="Disordered" evidence="2">
    <location>
        <begin position="362"/>
        <end position="444"/>
    </location>
</feature>
<feature type="compositionally biased region" description="Gly residues" evidence="2">
    <location>
        <begin position="244"/>
        <end position="254"/>
    </location>
</feature>
<feature type="compositionally biased region" description="Gly residues" evidence="2">
    <location>
        <begin position="362"/>
        <end position="412"/>
    </location>
</feature>
<evidence type="ECO:0000313" key="4">
    <source>
        <dbReference type="EMBL" id="MCO1660729.1"/>
    </source>
</evidence>
<reference evidence="4" key="1">
    <citation type="submission" date="2021-04" db="EMBL/GenBank/DDBJ databases">
        <title>Pseudonocardia sp. nov., isolated from sandy soil of mangrove forest.</title>
        <authorList>
            <person name="Zan Z."/>
            <person name="Huang R."/>
            <person name="Liu W."/>
        </authorList>
    </citation>
    <scope>NUCLEOTIDE SEQUENCE</scope>
    <source>
        <strain evidence="4">S2-4</strain>
    </source>
</reference>
<name>A0ABT1ACD9_9PSEU</name>
<dbReference type="Pfam" id="PF00823">
    <property type="entry name" value="PPE"/>
    <property type="match status" value="1"/>
</dbReference>
<feature type="compositionally biased region" description="Low complexity" evidence="2">
    <location>
        <begin position="413"/>
        <end position="423"/>
    </location>
</feature>
<feature type="compositionally biased region" description="Gly residues" evidence="2">
    <location>
        <begin position="304"/>
        <end position="343"/>
    </location>
</feature>
<dbReference type="RefSeq" id="WP_305882285.1">
    <property type="nucleotide sequence ID" value="NZ_JAGSOV010000090.1"/>
</dbReference>
<proteinExistence type="inferred from homology"/>
<feature type="compositionally biased region" description="Low complexity" evidence="2">
    <location>
        <begin position="264"/>
        <end position="283"/>
    </location>
</feature>
<dbReference type="Proteomes" id="UP001165283">
    <property type="component" value="Unassembled WGS sequence"/>
</dbReference>
<evidence type="ECO:0000256" key="1">
    <source>
        <dbReference type="ARBA" id="ARBA00010652"/>
    </source>
</evidence>
<keyword evidence="5" id="KW-1185">Reference proteome</keyword>
<dbReference type="SUPFAM" id="SSF140459">
    <property type="entry name" value="PE/PPE dimer-like"/>
    <property type="match status" value="1"/>
</dbReference>